<dbReference type="HAMAP" id="MF_00652">
    <property type="entry name" value="UPF0246"/>
    <property type="match status" value="1"/>
</dbReference>
<dbReference type="GO" id="GO:0033194">
    <property type="term" value="P:response to hydroperoxide"/>
    <property type="evidence" value="ECO:0007669"/>
    <property type="project" value="TreeGrafter"/>
</dbReference>
<dbReference type="EMBL" id="QQAV01000006">
    <property type="protein sequence ID" value="RDI23389.1"/>
    <property type="molecule type" value="Genomic_DNA"/>
</dbReference>
<evidence type="ECO:0000313" key="2">
    <source>
        <dbReference type="EMBL" id="RDI23389.1"/>
    </source>
</evidence>
<proteinExistence type="inferred from homology"/>
<name>A0A370FG81_9BURK</name>
<gene>
    <name evidence="2" type="ORF">DFR41_10694</name>
</gene>
<dbReference type="STRING" id="433924.NS331_09525"/>
<comment type="similarity">
    <text evidence="1">Belongs to the UPF0246 family.</text>
</comment>
<reference evidence="2 3" key="1">
    <citation type="submission" date="2018-07" db="EMBL/GenBank/DDBJ databases">
        <title>Genomic Encyclopedia of Type Strains, Phase IV (KMG-IV): sequencing the most valuable type-strain genomes for metagenomic binning, comparative biology and taxonomic classification.</title>
        <authorList>
            <person name="Goeker M."/>
        </authorList>
    </citation>
    <scope>NUCLEOTIDE SEQUENCE [LARGE SCALE GENOMIC DNA]</scope>
    <source>
        <strain evidence="2 3">DSM 21352</strain>
    </source>
</reference>
<dbReference type="OrthoDB" id="9777133at2"/>
<dbReference type="InterPro" id="IPR005583">
    <property type="entry name" value="YaaA"/>
</dbReference>
<dbReference type="RefSeq" id="WP_114803447.1">
    <property type="nucleotide sequence ID" value="NZ_QQAV01000006.1"/>
</dbReference>
<dbReference type="AlphaFoldDB" id="A0A370FG81"/>
<dbReference type="NCBIfam" id="NF002542">
    <property type="entry name" value="PRK02101.1-3"/>
    <property type="match status" value="1"/>
</dbReference>
<sequence>MLFLLSPAKSLDYEAPVPEDLPATQPVFEGARGPAAELIGLLRQKSPLQVAELMHLSDKLAALNAARYEAWAPKGTAKNARQAALAFDGDVYGGLDARSLSASQLGWAQDHVVILSGLYGVLRPLDRLQPYRLEMGTALANPKGKDLYAFWGDRISLWLNERLAADRTPVVVNLASQEYFKAVDRKALKARVVECVFQERKGDDYKIVSFYAKRARGLMARWAVLHKAATPRRLEAFDLEGYAFAPEVSQPDRLVFRRG</sequence>
<accession>A0A370FG81</accession>
<evidence type="ECO:0000313" key="3">
    <source>
        <dbReference type="Proteomes" id="UP000255265"/>
    </source>
</evidence>
<evidence type="ECO:0000256" key="1">
    <source>
        <dbReference type="HAMAP-Rule" id="MF_00652"/>
    </source>
</evidence>
<organism evidence="2 3">
    <name type="scientific">Pseudacidovorax intermedius</name>
    <dbReference type="NCBI Taxonomy" id="433924"/>
    <lineage>
        <taxon>Bacteria</taxon>
        <taxon>Pseudomonadati</taxon>
        <taxon>Pseudomonadota</taxon>
        <taxon>Betaproteobacteria</taxon>
        <taxon>Burkholderiales</taxon>
        <taxon>Comamonadaceae</taxon>
        <taxon>Pseudacidovorax</taxon>
    </lineage>
</organism>
<dbReference type="PANTHER" id="PTHR30283:SF4">
    <property type="entry name" value="PEROXIDE STRESS RESISTANCE PROTEIN YAAA"/>
    <property type="match status" value="1"/>
</dbReference>
<keyword evidence="3" id="KW-1185">Reference proteome</keyword>
<dbReference type="GO" id="GO:0005829">
    <property type="term" value="C:cytosol"/>
    <property type="evidence" value="ECO:0007669"/>
    <property type="project" value="TreeGrafter"/>
</dbReference>
<dbReference type="Proteomes" id="UP000255265">
    <property type="component" value="Unassembled WGS sequence"/>
</dbReference>
<protein>
    <recommendedName>
        <fullName evidence="1">UPF0246 protein DFR41_10694</fullName>
    </recommendedName>
</protein>
<dbReference type="PANTHER" id="PTHR30283">
    <property type="entry name" value="PEROXIDE STRESS RESPONSE PROTEIN YAAA"/>
    <property type="match status" value="1"/>
</dbReference>
<dbReference type="Pfam" id="PF03883">
    <property type="entry name" value="H2O2_YaaD"/>
    <property type="match status" value="1"/>
</dbReference>
<comment type="caution">
    <text evidence="2">The sequence shown here is derived from an EMBL/GenBank/DDBJ whole genome shotgun (WGS) entry which is preliminary data.</text>
</comment>